<dbReference type="Proteomes" id="UP000029981">
    <property type="component" value="Chromosome 4"/>
</dbReference>
<dbReference type="AlphaFoldDB" id="A0A0A0L0N6"/>
<name>A0A0A0L0N6_CUCSA</name>
<evidence type="ECO:0000313" key="1">
    <source>
        <dbReference type="EMBL" id="KGN53696.1"/>
    </source>
</evidence>
<organism evidence="1 2">
    <name type="scientific">Cucumis sativus</name>
    <name type="common">Cucumber</name>
    <dbReference type="NCBI Taxonomy" id="3659"/>
    <lineage>
        <taxon>Eukaryota</taxon>
        <taxon>Viridiplantae</taxon>
        <taxon>Streptophyta</taxon>
        <taxon>Embryophyta</taxon>
        <taxon>Tracheophyta</taxon>
        <taxon>Spermatophyta</taxon>
        <taxon>Magnoliopsida</taxon>
        <taxon>eudicotyledons</taxon>
        <taxon>Gunneridae</taxon>
        <taxon>Pentapetalae</taxon>
        <taxon>rosids</taxon>
        <taxon>fabids</taxon>
        <taxon>Cucurbitales</taxon>
        <taxon>Cucurbitaceae</taxon>
        <taxon>Benincaseae</taxon>
        <taxon>Cucumis</taxon>
    </lineage>
</organism>
<reference evidence="1 2" key="4">
    <citation type="journal article" date="2011" name="BMC Genomics">
        <title>RNA-Seq improves annotation of protein-coding genes in the cucumber genome.</title>
        <authorList>
            <person name="Li Z."/>
            <person name="Zhang Z."/>
            <person name="Yan P."/>
            <person name="Huang S."/>
            <person name="Fei Z."/>
            <person name="Lin K."/>
        </authorList>
    </citation>
    <scope>NUCLEOTIDE SEQUENCE [LARGE SCALE GENOMIC DNA]</scope>
    <source>
        <strain evidence="2">cv. 9930</strain>
    </source>
</reference>
<sequence>MESIWCFVLEELKQIRSKRTTRVPPIEDFSALHRNRGEKKFSNSALGKKRANVSVTSANINDRLRHGIQLESVLGSREVSCGLGRLALVIRDSTSKVQLASVHLGFEPILLFFN</sequence>
<dbReference type="EMBL" id="CM002925">
    <property type="protein sequence ID" value="KGN53696.1"/>
    <property type="molecule type" value="Genomic_DNA"/>
</dbReference>
<reference evidence="1 2" key="1">
    <citation type="journal article" date="2009" name="Nat. Genet.">
        <title>The genome of the cucumber, Cucumis sativus L.</title>
        <authorList>
            <person name="Huang S."/>
            <person name="Li R."/>
            <person name="Zhang Z."/>
            <person name="Li L."/>
            <person name="Gu X."/>
            <person name="Fan W."/>
            <person name="Lucas W.J."/>
            <person name="Wang X."/>
            <person name="Xie B."/>
            <person name="Ni P."/>
            <person name="Ren Y."/>
            <person name="Zhu H."/>
            <person name="Li J."/>
            <person name="Lin K."/>
            <person name="Jin W."/>
            <person name="Fei Z."/>
            <person name="Li G."/>
            <person name="Staub J."/>
            <person name="Kilian A."/>
            <person name="van der Vossen E.A."/>
            <person name="Wu Y."/>
            <person name="Guo J."/>
            <person name="He J."/>
            <person name="Jia Z."/>
            <person name="Ren Y."/>
            <person name="Tian G."/>
            <person name="Lu Y."/>
            <person name="Ruan J."/>
            <person name="Qian W."/>
            <person name="Wang M."/>
            <person name="Huang Q."/>
            <person name="Li B."/>
            <person name="Xuan Z."/>
            <person name="Cao J."/>
            <person name="Asan"/>
            <person name="Wu Z."/>
            <person name="Zhang J."/>
            <person name="Cai Q."/>
            <person name="Bai Y."/>
            <person name="Zhao B."/>
            <person name="Han Y."/>
            <person name="Li Y."/>
            <person name="Li X."/>
            <person name="Wang S."/>
            <person name="Shi Q."/>
            <person name="Liu S."/>
            <person name="Cho W.K."/>
            <person name="Kim J.Y."/>
            <person name="Xu Y."/>
            <person name="Heller-Uszynska K."/>
            <person name="Miao H."/>
            <person name="Cheng Z."/>
            <person name="Zhang S."/>
            <person name="Wu J."/>
            <person name="Yang Y."/>
            <person name="Kang H."/>
            <person name="Li M."/>
            <person name="Liang H."/>
            <person name="Ren X."/>
            <person name="Shi Z."/>
            <person name="Wen M."/>
            <person name="Jian M."/>
            <person name="Yang H."/>
            <person name="Zhang G."/>
            <person name="Yang Z."/>
            <person name="Chen R."/>
            <person name="Liu S."/>
            <person name="Li J."/>
            <person name="Ma L."/>
            <person name="Liu H."/>
            <person name="Zhou Y."/>
            <person name="Zhao J."/>
            <person name="Fang X."/>
            <person name="Li G."/>
            <person name="Fang L."/>
            <person name="Li Y."/>
            <person name="Liu D."/>
            <person name="Zheng H."/>
            <person name="Zhang Y."/>
            <person name="Qin N."/>
            <person name="Li Z."/>
            <person name="Yang G."/>
            <person name="Yang S."/>
            <person name="Bolund L."/>
            <person name="Kristiansen K."/>
            <person name="Zheng H."/>
            <person name="Li S."/>
            <person name="Zhang X."/>
            <person name="Yang H."/>
            <person name="Wang J."/>
            <person name="Sun R."/>
            <person name="Zhang B."/>
            <person name="Jiang S."/>
            <person name="Wang J."/>
            <person name="Du Y."/>
            <person name="Li S."/>
        </authorList>
    </citation>
    <scope>NUCLEOTIDE SEQUENCE [LARGE SCALE GENOMIC DNA]</scope>
    <source>
        <strain evidence="2">cv. 9930</strain>
    </source>
</reference>
<reference evidence="1 2" key="2">
    <citation type="journal article" date="2009" name="PLoS ONE">
        <title>An integrated genetic and cytogenetic map of the cucumber genome.</title>
        <authorList>
            <person name="Ren Y."/>
            <person name="Zhang Z."/>
            <person name="Liu J."/>
            <person name="Staub J.E."/>
            <person name="Han Y."/>
            <person name="Cheng Z."/>
            <person name="Li X."/>
            <person name="Lu J."/>
            <person name="Miao H."/>
            <person name="Kang H."/>
            <person name="Xie B."/>
            <person name="Gu X."/>
            <person name="Wang X."/>
            <person name="Du Y."/>
            <person name="Jin W."/>
            <person name="Huang S."/>
        </authorList>
    </citation>
    <scope>NUCLEOTIDE SEQUENCE [LARGE SCALE GENOMIC DNA]</scope>
    <source>
        <strain evidence="2">cv. 9930</strain>
    </source>
</reference>
<evidence type="ECO:0000313" key="2">
    <source>
        <dbReference type="Proteomes" id="UP000029981"/>
    </source>
</evidence>
<keyword evidence="2" id="KW-1185">Reference proteome</keyword>
<accession>A0A0A0L0N6</accession>
<reference evidence="1 2" key="3">
    <citation type="journal article" date="2010" name="BMC Genomics">
        <title>Transcriptome sequencing and comparative analysis of cucumber flowers with different sex types.</title>
        <authorList>
            <person name="Guo S."/>
            <person name="Zheng Y."/>
            <person name="Joung J.G."/>
            <person name="Liu S."/>
            <person name="Zhang Z."/>
            <person name="Crasta O.R."/>
            <person name="Sobral B.W."/>
            <person name="Xu Y."/>
            <person name="Huang S."/>
            <person name="Fei Z."/>
        </authorList>
    </citation>
    <scope>NUCLEOTIDE SEQUENCE [LARGE SCALE GENOMIC DNA]</scope>
    <source>
        <strain evidence="2">cv. 9930</strain>
    </source>
</reference>
<gene>
    <name evidence="1" type="ORF">Csa_4G107380</name>
</gene>
<dbReference type="Gramene" id="KGN53696">
    <property type="protein sequence ID" value="KGN53696"/>
    <property type="gene ID" value="Csa_4G107380"/>
</dbReference>
<protein>
    <submittedName>
        <fullName evidence="1">Uncharacterized protein</fullName>
    </submittedName>
</protein>
<proteinExistence type="predicted"/>